<dbReference type="GO" id="GO:0005829">
    <property type="term" value="C:cytosol"/>
    <property type="evidence" value="ECO:0007669"/>
    <property type="project" value="TreeGrafter"/>
</dbReference>
<dbReference type="GO" id="GO:0004843">
    <property type="term" value="F:cysteine-type deubiquitinase activity"/>
    <property type="evidence" value="ECO:0007669"/>
    <property type="project" value="InterPro"/>
</dbReference>
<name>A0A814X9G8_ADIRI</name>
<dbReference type="SUPFAM" id="SSF54001">
    <property type="entry name" value="Cysteine proteinases"/>
    <property type="match status" value="1"/>
</dbReference>
<evidence type="ECO:0000259" key="1">
    <source>
        <dbReference type="PROSITE" id="PS50235"/>
    </source>
</evidence>
<dbReference type="PANTHER" id="PTHR24006">
    <property type="entry name" value="UBIQUITIN CARBOXYL-TERMINAL HYDROLASE"/>
    <property type="match status" value="1"/>
</dbReference>
<dbReference type="GO" id="GO:0016579">
    <property type="term" value="P:protein deubiquitination"/>
    <property type="evidence" value="ECO:0007669"/>
    <property type="project" value="InterPro"/>
</dbReference>
<protein>
    <recommendedName>
        <fullName evidence="1">USP domain-containing protein</fullName>
    </recommendedName>
</protein>
<dbReference type="InterPro" id="IPR038765">
    <property type="entry name" value="Papain-like_cys_pep_sf"/>
</dbReference>
<reference evidence="2" key="1">
    <citation type="submission" date="2021-02" db="EMBL/GenBank/DDBJ databases">
        <authorList>
            <person name="Nowell W R."/>
        </authorList>
    </citation>
    <scope>NUCLEOTIDE SEQUENCE</scope>
</reference>
<keyword evidence="3" id="KW-1185">Reference proteome</keyword>
<feature type="domain" description="USP" evidence="1">
    <location>
        <begin position="1"/>
        <end position="169"/>
    </location>
</feature>
<proteinExistence type="predicted"/>
<dbReference type="Gene3D" id="3.90.70.10">
    <property type="entry name" value="Cysteine proteinases"/>
    <property type="match status" value="1"/>
</dbReference>
<organism evidence="2 3">
    <name type="scientific">Adineta ricciae</name>
    <name type="common">Rotifer</name>
    <dbReference type="NCBI Taxonomy" id="249248"/>
    <lineage>
        <taxon>Eukaryota</taxon>
        <taxon>Metazoa</taxon>
        <taxon>Spiralia</taxon>
        <taxon>Gnathifera</taxon>
        <taxon>Rotifera</taxon>
        <taxon>Eurotatoria</taxon>
        <taxon>Bdelloidea</taxon>
        <taxon>Adinetida</taxon>
        <taxon>Adinetidae</taxon>
        <taxon>Adineta</taxon>
    </lineage>
</organism>
<accession>A0A814X9G8</accession>
<dbReference type="Pfam" id="PF00443">
    <property type="entry name" value="UCH"/>
    <property type="match status" value="1"/>
</dbReference>
<dbReference type="EMBL" id="CAJNOR010001842">
    <property type="protein sequence ID" value="CAF1208297.1"/>
    <property type="molecule type" value="Genomic_DNA"/>
</dbReference>
<evidence type="ECO:0000313" key="3">
    <source>
        <dbReference type="Proteomes" id="UP000663828"/>
    </source>
</evidence>
<comment type="caution">
    <text evidence="2">The sequence shown here is derived from an EMBL/GenBank/DDBJ whole genome shotgun (WGS) entry which is preliminary data.</text>
</comment>
<dbReference type="InterPro" id="IPR001394">
    <property type="entry name" value="Peptidase_C19_UCH"/>
</dbReference>
<dbReference type="AlphaFoldDB" id="A0A814X9G8"/>
<sequence>MNLLISALEKTNFASAISKLLHLHTRSQITCLGCNSIVVTDETSTFLPLPLPKKSQTIKEILLEDFINDYCLEQPFDRLYHCHSCTNYTQAKQKSMISSPLLSVLIIQLKRFPFDDTSQKINTFVRYKLQYKNLISTNDVYQLCAVSSHRRSLAGGHYIAFAKNYQTKQ</sequence>
<dbReference type="Proteomes" id="UP000663828">
    <property type="component" value="Unassembled WGS sequence"/>
</dbReference>
<dbReference type="InterPro" id="IPR050164">
    <property type="entry name" value="Peptidase_C19"/>
</dbReference>
<dbReference type="GO" id="GO:0005634">
    <property type="term" value="C:nucleus"/>
    <property type="evidence" value="ECO:0007669"/>
    <property type="project" value="TreeGrafter"/>
</dbReference>
<evidence type="ECO:0000313" key="2">
    <source>
        <dbReference type="EMBL" id="CAF1208297.1"/>
    </source>
</evidence>
<gene>
    <name evidence="2" type="ORF">XAT740_LOCUS24051</name>
</gene>
<dbReference type="InterPro" id="IPR028889">
    <property type="entry name" value="USP"/>
</dbReference>
<dbReference type="PROSITE" id="PS50235">
    <property type="entry name" value="USP_3"/>
    <property type="match status" value="1"/>
</dbReference>